<dbReference type="RefSeq" id="WP_069991989.1">
    <property type="nucleotide sequence ID" value="NZ_LJGV01000022.1"/>
</dbReference>
<protein>
    <submittedName>
        <fullName evidence="3">Microcystin degradation protein MlrC</fullName>
    </submittedName>
</protein>
<evidence type="ECO:0000313" key="4">
    <source>
        <dbReference type="Proteomes" id="UP000175829"/>
    </source>
</evidence>
<evidence type="ECO:0000313" key="3">
    <source>
        <dbReference type="EMBL" id="OEU99028.1"/>
    </source>
</evidence>
<dbReference type="Pfam" id="PF07364">
    <property type="entry name" value="DUF1485"/>
    <property type="match status" value="1"/>
</dbReference>
<comment type="caution">
    <text evidence="3">The sequence shown here is derived from an EMBL/GenBank/DDBJ whole genome shotgun (WGS) entry which is preliminary data.</text>
</comment>
<name>A0A1E7K520_9ACTN</name>
<organism evidence="3 4">
    <name type="scientific">Streptomyces qinglanensis</name>
    <dbReference type="NCBI Taxonomy" id="943816"/>
    <lineage>
        <taxon>Bacteria</taxon>
        <taxon>Bacillati</taxon>
        <taxon>Actinomycetota</taxon>
        <taxon>Actinomycetes</taxon>
        <taxon>Kitasatosporales</taxon>
        <taxon>Streptomycetaceae</taxon>
        <taxon>Streptomyces</taxon>
    </lineage>
</organism>
<accession>A0A1E7K520</accession>
<dbReference type="InterPro" id="IPR009197">
    <property type="entry name" value="MlrC"/>
</dbReference>
<dbReference type="AlphaFoldDB" id="A0A1E7K520"/>
<dbReference type="InterPro" id="IPR015995">
    <property type="entry name" value="MlrC_N"/>
</dbReference>
<dbReference type="PIRSF" id="PIRSF012702">
    <property type="entry name" value="UCP012702"/>
    <property type="match status" value="1"/>
</dbReference>
<dbReference type="InterPro" id="IPR010799">
    <property type="entry name" value="MlrC_C"/>
</dbReference>
<gene>
    <name evidence="3" type="ORF">AN217_15770</name>
</gene>
<dbReference type="EMBL" id="LJGV01000022">
    <property type="protein sequence ID" value="OEU99028.1"/>
    <property type="molecule type" value="Genomic_DNA"/>
</dbReference>
<feature type="domain" description="Microcystin LR degradation protein MlrC N-terminal" evidence="2">
    <location>
        <begin position="13"/>
        <end position="294"/>
    </location>
</feature>
<dbReference type="PATRIC" id="fig|943816.4.peg.2612"/>
<reference evidence="3 4" key="1">
    <citation type="journal article" date="2016" name="Front. Microbiol.">
        <title>Comparative Genomics Analysis of Streptomyces Species Reveals Their Adaptation to the Marine Environment and Their Diversity at the Genomic Level.</title>
        <authorList>
            <person name="Tian X."/>
            <person name="Zhang Z."/>
            <person name="Yang T."/>
            <person name="Chen M."/>
            <person name="Li J."/>
            <person name="Chen F."/>
            <person name="Yang J."/>
            <person name="Li W."/>
            <person name="Zhang B."/>
            <person name="Zhang Z."/>
            <person name="Wu J."/>
            <person name="Zhang C."/>
            <person name="Long L."/>
            <person name="Xiao J."/>
        </authorList>
    </citation>
    <scope>NUCLEOTIDE SEQUENCE [LARGE SCALE GENOMIC DNA]</scope>
    <source>
        <strain evidence="3 4">SCSIO M10379</strain>
    </source>
</reference>
<dbReference type="Proteomes" id="UP000175829">
    <property type="component" value="Unassembled WGS sequence"/>
</dbReference>
<dbReference type="Pfam" id="PF07171">
    <property type="entry name" value="MlrC_C"/>
    <property type="match status" value="1"/>
</dbReference>
<sequence>MSRPRTPADRPVIAIAGLGIESSTFSPARTLAPAFHPSRGEEVLERYPFLAPGRELREAAEWHGALVGKSLPGGTVTATAWEELTGELIERLAALPEPDGLWYDIHGAMTVEGVDDAEAVLLERIRATVGPRVSVSTSMDLHGNVSRELVHRSDLITCYRMAPHEDHMETKERAARNLVDLLASGAPRPAKAWVPVPVLLAGEQTSTRVEPARSVYAAVEEVEAADGVTDAAIWVGYAWADEPRNRAAVVVTGPDGDAVAAGAERLARGFWDARHDFDFVAPTGTFDGILDEALASDRRPFYVSDTGDNPTAGGAGDVSWGLTRLLERPEFQQDDGPTVLYASLPGPEAVETAVAAGVGATVTVTAGAEVDDRHAGPVTLTGVVHAVRHGDRDAGTEVVIRVGSVHAILTRLRKPYHHEHDFTDLGLDPRGADIVIVKIGYLEPELAEMSAGWKMALTPGGVDQDLVRLGHHRIRRPMFPFDRGMADPDLRARRIPASDQPLTGDDE</sequence>
<evidence type="ECO:0000259" key="2">
    <source>
        <dbReference type="Pfam" id="PF07364"/>
    </source>
</evidence>
<evidence type="ECO:0000259" key="1">
    <source>
        <dbReference type="Pfam" id="PF07171"/>
    </source>
</evidence>
<proteinExistence type="predicted"/>
<feature type="domain" description="Microcystin LR degradation protein MlrC C-terminal" evidence="1">
    <location>
        <begin position="303"/>
        <end position="473"/>
    </location>
</feature>